<dbReference type="GO" id="GO:0005739">
    <property type="term" value="C:mitochondrion"/>
    <property type="evidence" value="ECO:0007669"/>
    <property type="project" value="TreeGrafter"/>
</dbReference>
<evidence type="ECO:0000256" key="3">
    <source>
        <dbReference type="ARBA" id="ARBA00022827"/>
    </source>
</evidence>
<evidence type="ECO:0000256" key="6">
    <source>
        <dbReference type="RuleBase" id="RU371123"/>
    </source>
</evidence>
<dbReference type="GO" id="GO:0050660">
    <property type="term" value="F:flavin adenine dinucleotide binding"/>
    <property type="evidence" value="ECO:0007669"/>
    <property type="project" value="TreeGrafter"/>
</dbReference>
<comment type="cofactor">
    <cofactor evidence="1 6">
        <name>FAD</name>
        <dbReference type="ChEBI" id="CHEBI:57692"/>
    </cofactor>
</comment>
<dbReference type="Gene3D" id="1.20.120.310">
    <property type="entry name" value="ERV/ALR sulfhydryl oxidase domain"/>
    <property type="match status" value="1"/>
</dbReference>
<dbReference type="KEGG" id="acan:ACA1_331580"/>
<dbReference type="FunFam" id="1.20.120.310:FF:000002">
    <property type="entry name" value="Sulfhydryl oxidase"/>
    <property type="match status" value="1"/>
</dbReference>
<dbReference type="OMA" id="NENTTEC"/>
<organism evidence="9 10">
    <name type="scientific">Acanthamoeba castellanii (strain ATCC 30010 / Neff)</name>
    <dbReference type="NCBI Taxonomy" id="1257118"/>
    <lineage>
        <taxon>Eukaryota</taxon>
        <taxon>Amoebozoa</taxon>
        <taxon>Discosea</taxon>
        <taxon>Longamoebia</taxon>
        <taxon>Centramoebida</taxon>
        <taxon>Acanthamoebidae</taxon>
        <taxon>Acanthamoeba</taxon>
    </lineage>
</organism>
<dbReference type="SUPFAM" id="SSF69000">
    <property type="entry name" value="FAD-dependent thiol oxidase"/>
    <property type="match status" value="1"/>
</dbReference>
<dbReference type="RefSeq" id="XP_004367724.1">
    <property type="nucleotide sequence ID" value="XM_004367667.1"/>
</dbReference>
<evidence type="ECO:0000259" key="8">
    <source>
        <dbReference type="PROSITE" id="PS51324"/>
    </source>
</evidence>
<dbReference type="InterPro" id="IPR017905">
    <property type="entry name" value="ERV/ALR_sulphydryl_oxidase"/>
</dbReference>
<keyword evidence="2 6" id="KW-0285">Flavoprotein</keyword>
<dbReference type="PROSITE" id="PS51324">
    <property type="entry name" value="ERV_ALR"/>
    <property type="match status" value="1"/>
</dbReference>
<keyword evidence="10" id="KW-1185">Reference proteome</keyword>
<protein>
    <recommendedName>
        <fullName evidence="6">Sulfhydryl oxidase</fullName>
        <ecNumber evidence="6">1.8.3.2</ecNumber>
    </recommendedName>
</protein>
<dbReference type="InterPro" id="IPR036774">
    <property type="entry name" value="ERV/ALR_sulphydryl_oxid_sf"/>
</dbReference>
<keyword evidence="3 6" id="KW-0274">FAD</keyword>
<dbReference type="EMBL" id="KB007875">
    <property type="protein sequence ID" value="ELR22631.1"/>
    <property type="molecule type" value="Genomic_DNA"/>
</dbReference>
<dbReference type="Pfam" id="PF04777">
    <property type="entry name" value="Evr1_Alr"/>
    <property type="match status" value="1"/>
</dbReference>
<sequence length="215" mass="24470">MEQFKKIKEKLQKEGDQLVVGGADEEDCGACKPRAGGLYGSDMRRRFRSQQQAREQRSAQEQDGGTTSTDATATSAGTEEDASNENTTECYDSEGYWEKQDAPDVIELGQAGWTLLHSMAAYYPPKPSRQHQERMRSFLSLFPHLYPCKVCAKDFEETMDEIPPELESHDALSDWMCRAHNRVNQQLGKPLFPCERVRERWGPSNAFHTKEQDDS</sequence>
<accession>L8HE37</accession>
<dbReference type="VEuPathDB" id="AmoebaDB:ACA1_331580"/>
<dbReference type="PANTHER" id="PTHR12645">
    <property type="entry name" value="ALR/ERV"/>
    <property type="match status" value="1"/>
</dbReference>
<dbReference type="InterPro" id="IPR039799">
    <property type="entry name" value="ALR/ERV"/>
</dbReference>
<reference evidence="9 10" key="1">
    <citation type="journal article" date="2013" name="Genome Biol.">
        <title>Genome of Acanthamoeba castellanii highlights extensive lateral gene transfer and early evolution of tyrosine kinase signaling.</title>
        <authorList>
            <person name="Clarke M."/>
            <person name="Lohan A.J."/>
            <person name="Liu B."/>
            <person name="Lagkouvardos I."/>
            <person name="Roy S."/>
            <person name="Zafar N."/>
            <person name="Bertelli C."/>
            <person name="Schilde C."/>
            <person name="Kianianmomeni A."/>
            <person name="Burglin T.R."/>
            <person name="Frech C."/>
            <person name="Turcotte B."/>
            <person name="Kopec K.O."/>
            <person name="Synnott J.M."/>
            <person name="Choo C."/>
            <person name="Paponov I."/>
            <person name="Finkler A."/>
            <person name="Soon Heng Tan C."/>
            <person name="Hutchins A.P."/>
            <person name="Weinmeier T."/>
            <person name="Rattei T."/>
            <person name="Chu J.S."/>
            <person name="Gimenez G."/>
            <person name="Irimia M."/>
            <person name="Rigden D.J."/>
            <person name="Fitzpatrick D.A."/>
            <person name="Lorenzo-Morales J."/>
            <person name="Bateman A."/>
            <person name="Chiu C.H."/>
            <person name="Tang P."/>
            <person name="Hegemann P."/>
            <person name="Fromm H."/>
            <person name="Raoult D."/>
            <person name="Greub G."/>
            <person name="Miranda-Saavedra D."/>
            <person name="Chen N."/>
            <person name="Nash P."/>
            <person name="Ginger M.L."/>
            <person name="Horn M."/>
            <person name="Schaap P."/>
            <person name="Caler L."/>
            <person name="Loftus B."/>
        </authorList>
    </citation>
    <scope>NUCLEOTIDE SEQUENCE [LARGE SCALE GENOMIC DNA]</scope>
    <source>
        <strain evidence="9 10">Neff</strain>
    </source>
</reference>
<evidence type="ECO:0000256" key="1">
    <source>
        <dbReference type="ARBA" id="ARBA00001974"/>
    </source>
</evidence>
<name>L8HE37_ACACF</name>
<feature type="compositionally biased region" description="Low complexity" evidence="7">
    <location>
        <begin position="61"/>
        <end position="77"/>
    </location>
</feature>
<dbReference type="STRING" id="1257118.L8HE37"/>
<dbReference type="OrthoDB" id="17199at2759"/>
<keyword evidence="5" id="KW-1015">Disulfide bond</keyword>
<dbReference type="AlphaFoldDB" id="L8HE37"/>
<feature type="domain" description="ERV/ALR sulfhydryl oxidase" evidence="8">
    <location>
        <begin position="101"/>
        <end position="201"/>
    </location>
</feature>
<evidence type="ECO:0000256" key="2">
    <source>
        <dbReference type="ARBA" id="ARBA00022630"/>
    </source>
</evidence>
<keyword evidence="4 6" id="KW-0560">Oxidoreductase</keyword>
<dbReference type="EC" id="1.8.3.2" evidence="6"/>
<dbReference type="Proteomes" id="UP000011083">
    <property type="component" value="Unassembled WGS sequence"/>
</dbReference>
<evidence type="ECO:0000256" key="4">
    <source>
        <dbReference type="ARBA" id="ARBA00023002"/>
    </source>
</evidence>
<comment type="catalytic activity">
    <reaction evidence="6">
        <text>2 R'C(R)SH + O2 = R'C(R)S-S(R)CR' + H2O2</text>
        <dbReference type="Rhea" id="RHEA:17357"/>
        <dbReference type="ChEBI" id="CHEBI:15379"/>
        <dbReference type="ChEBI" id="CHEBI:16240"/>
        <dbReference type="ChEBI" id="CHEBI:16520"/>
        <dbReference type="ChEBI" id="CHEBI:17412"/>
        <dbReference type="EC" id="1.8.3.2"/>
    </reaction>
</comment>
<proteinExistence type="predicted"/>
<evidence type="ECO:0000256" key="5">
    <source>
        <dbReference type="ARBA" id="ARBA00023157"/>
    </source>
</evidence>
<gene>
    <name evidence="9" type="ORF">ACA1_331580</name>
</gene>
<evidence type="ECO:0000256" key="7">
    <source>
        <dbReference type="SAM" id="MobiDB-lite"/>
    </source>
</evidence>
<evidence type="ECO:0000313" key="9">
    <source>
        <dbReference type="EMBL" id="ELR22631.1"/>
    </source>
</evidence>
<dbReference type="GO" id="GO:0016971">
    <property type="term" value="F:flavin-dependent sulfhydryl oxidase activity"/>
    <property type="evidence" value="ECO:0007669"/>
    <property type="project" value="InterPro"/>
</dbReference>
<feature type="region of interest" description="Disordered" evidence="7">
    <location>
        <begin position="23"/>
        <end position="88"/>
    </location>
</feature>
<evidence type="ECO:0000313" key="10">
    <source>
        <dbReference type="Proteomes" id="UP000011083"/>
    </source>
</evidence>
<dbReference type="PANTHER" id="PTHR12645:SF0">
    <property type="entry name" value="FAD-LINKED SULFHYDRYL OXIDASE ALR"/>
    <property type="match status" value="1"/>
</dbReference>
<dbReference type="GeneID" id="14923602"/>